<dbReference type="SMART" id="SM00369">
    <property type="entry name" value="LRR_TYP"/>
    <property type="match status" value="13"/>
</dbReference>
<evidence type="ECO:0000256" key="4">
    <source>
        <dbReference type="SAM" id="SignalP"/>
    </source>
</evidence>
<feature type="compositionally biased region" description="Basic and acidic residues" evidence="3">
    <location>
        <begin position="720"/>
        <end position="729"/>
    </location>
</feature>
<dbReference type="InterPro" id="IPR032675">
    <property type="entry name" value="LRR_dom_sf"/>
</dbReference>
<gene>
    <name evidence="6" type="ORF">NMOB1V02_LOCUS2237</name>
</gene>
<dbReference type="GO" id="GO:0098968">
    <property type="term" value="P:neurotransmitter receptor transport postsynaptic membrane to endosome"/>
    <property type="evidence" value="ECO:0007669"/>
    <property type="project" value="TreeGrafter"/>
</dbReference>
<feature type="region of interest" description="Disordered" evidence="3">
    <location>
        <begin position="788"/>
        <end position="815"/>
    </location>
</feature>
<dbReference type="Gene3D" id="3.80.10.10">
    <property type="entry name" value="Ribonuclease Inhibitor"/>
    <property type="match status" value="4"/>
</dbReference>
<dbReference type="InterPro" id="IPR055414">
    <property type="entry name" value="LRR_R13L4/SHOC2-like"/>
</dbReference>
<evidence type="ECO:0000256" key="2">
    <source>
        <dbReference type="ARBA" id="ARBA00022737"/>
    </source>
</evidence>
<keyword evidence="7" id="KW-1185">Reference proteome</keyword>
<dbReference type="GO" id="GO:0098609">
    <property type="term" value="P:cell-cell adhesion"/>
    <property type="evidence" value="ECO:0007669"/>
    <property type="project" value="TreeGrafter"/>
</dbReference>
<dbReference type="InterPro" id="IPR001611">
    <property type="entry name" value="Leu-rich_rpt"/>
</dbReference>
<dbReference type="PANTHER" id="PTHR23119">
    <property type="entry name" value="DISCS LARGE"/>
    <property type="match status" value="1"/>
</dbReference>
<dbReference type="Proteomes" id="UP000678499">
    <property type="component" value="Unassembled WGS sequence"/>
</dbReference>
<organism evidence="6">
    <name type="scientific">Notodromas monacha</name>
    <dbReference type="NCBI Taxonomy" id="399045"/>
    <lineage>
        <taxon>Eukaryota</taxon>
        <taxon>Metazoa</taxon>
        <taxon>Ecdysozoa</taxon>
        <taxon>Arthropoda</taxon>
        <taxon>Crustacea</taxon>
        <taxon>Oligostraca</taxon>
        <taxon>Ostracoda</taxon>
        <taxon>Podocopa</taxon>
        <taxon>Podocopida</taxon>
        <taxon>Cypridocopina</taxon>
        <taxon>Cypridoidea</taxon>
        <taxon>Cyprididae</taxon>
        <taxon>Notodromas</taxon>
    </lineage>
</organism>
<dbReference type="InterPro" id="IPR050614">
    <property type="entry name" value="Synaptic_Scaffolding_LAP-MAGUK"/>
</dbReference>
<dbReference type="PROSITE" id="PS51450">
    <property type="entry name" value="LRR"/>
    <property type="match status" value="5"/>
</dbReference>
<feature type="domain" description="Disease resistance R13L4/SHOC-2-like LRR" evidence="5">
    <location>
        <begin position="267"/>
        <end position="369"/>
    </location>
</feature>
<dbReference type="GO" id="GO:0019901">
    <property type="term" value="F:protein kinase binding"/>
    <property type="evidence" value="ECO:0007669"/>
    <property type="project" value="TreeGrafter"/>
</dbReference>
<keyword evidence="1" id="KW-0433">Leucine-rich repeat</keyword>
<dbReference type="Pfam" id="PF23598">
    <property type="entry name" value="LRR_14"/>
    <property type="match status" value="1"/>
</dbReference>
<feature type="signal peptide" evidence="4">
    <location>
        <begin position="1"/>
        <end position="19"/>
    </location>
</feature>
<dbReference type="GO" id="GO:0045211">
    <property type="term" value="C:postsynaptic membrane"/>
    <property type="evidence" value="ECO:0007669"/>
    <property type="project" value="TreeGrafter"/>
</dbReference>
<feature type="compositionally biased region" description="Acidic residues" evidence="3">
    <location>
        <begin position="730"/>
        <end position="748"/>
    </location>
</feature>
<feature type="region of interest" description="Disordered" evidence="3">
    <location>
        <begin position="720"/>
        <end position="749"/>
    </location>
</feature>
<protein>
    <recommendedName>
        <fullName evidence="5">Disease resistance R13L4/SHOC-2-like LRR domain-containing protein</fullName>
    </recommendedName>
</protein>
<evidence type="ECO:0000256" key="3">
    <source>
        <dbReference type="SAM" id="MobiDB-lite"/>
    </source>
</evidence>
<dbReference type="GO" id="GO:0014069">
    <property type="term" value="C:postsynaptic density"/>
    <property type="evidence" value="ECO:0007669"/>
    <property type="project" value="TreeGrafter"/>
</dbReference>
<proteinExistence type="predicted"/>
<dbReference type="PANTHER" id="PTHR23119:SF44">
    <property type="entry name" value="PROTEIN LAP4"/>
    <property type="match status" value="1"/>
</dbReference>
<feature type="compositionally biased region" description="Basic and acidic residues" evidence="3">
    <location>
        <begin position="649"/>
        <end position="670"/>
    </location>
</feature>
<dbReference type="EMBL" id="CAJPEX010000246">
    <property type="protein sequence ID" value="CAG0914558.1"/>
    <property type="molecule type" value="Genomic_DNA"/>
</dbReference>
<reference evidence="6" key="1">
    <citation type="submission" date="2020-11" db="EMBL/GenBank/DDBJ databases">
        <authorList>
            <person name="Tran Van P."/>
        </authorList>
    </citation>
    <scope>NUCLEOTIDE SEQUENCE</scope>
</reference>
<dbReference type="GO" id="GO:0016323">
    <property type="term" value="C:basolateral plasma membrane"/>
    <property type="evidence" value="ECO:0007669"/>
    <property type="project" value="TreeGrafter"/>
</dbReference>
<evidence type="ECO:0000313" key="7">
    <source>
        <dbReference type="Proteomes" id="UP000678499"/>
    </source>
</evidence>
<dbReference type="EMBL" id="OA882283">
    <property type="protein sequence ID" value="CAD7274406.1"/>
    <property type="molecule type" value="Genomic_DNA"/>
</dbReference>
<evidence type="ECO:0000259" key="5">
    <source>
        <dbReference type="Pfam" id="PF23598"/>
    </source>
</evidence>
<feature type="region of interest" description="Disordered" evidence="3">
    <location>
        <begin position="834"/>
        <end position="873"/>
    </location>
</feature>
<dbReference type="AlphaFoldDB" id="A0A7R9G9S8"/>
<dbReference type="SUPFAM" id="SSF52058">
    <property type="entry name" value="L domain-like"/>
    <property type="match status" value="2"/>
</dbReference>
<dbReference type="InterPro" id="IPR003591">
    <property type="entry name" value="Leu-rich_rpt_typical-subtyp"/>
</dbReference>
<dbReference type="SMART" id="SM00364">
    <property type="entry name" value="LRR_BAC"/>
    <property type="match status" value="9"/>
</dbReference>
<dbReference type="SMART" id="SM00365">
    <property type="entry name" value="LRR_SD22"/>
    <property type="match status" value="6"/>
</dbReference>
<feature type="region of interest" description="Disordered" evidence="3">
    <location>
        <begin position="638"/>
        <end position="700"/>
    </location>
</feature>
<feature type="chain" id="PRO_5036403225" description="Disease resistance R13L4/SHOC-2-like LRR domain-containing protein" evidence="4">
    <location>
        <begin position="20"/>
        <end position="920"/>
    </location>
</feature>
<evidence type="ECO:0000313" key="6">
    <source>
        <dbReference type="EMBL" id="CAD7274406.1"/>
    </source>
</evidence>
<dbReference type="GO" id="GO:0098887">
    <property type="term" value="P:neurotransmitter receptor transport, endosome to postsynaptic membrane"/>
    <property type="evidence" value="ECO:0007669"/>
    <property type="project" value="TreeGrafter"/>
</dbReference>
<dbReference type="GO" id="GO:0045197">
    <property type="term" value="P:establishment or maintenance of epithelial cell apical/basal polarity"/>
    <property type="evidence" value="ECO:0007669"/>
    <property type="project" value="TreeGrafter"/>
</dbReference>
<dbReference type="GO" id="GO:0043113">
    <property type="term" value="P:receptor clustering"/>
    <property type="evidence" value="ECO:0007669"/>
    <property type="project" value="TreeGrafter"/>
</dbReference>
<feature type="compositionally biased region" description="Basic residues" evidence="3">
    <location>
        <begin position="857"/>
        <end position="873"/>
    </location>
</feature>
<accession>A0A7R9G9S8</accession>
<keyword evidence="2" id="KW-0677">Repeat</keyword>
<keyword evidence="4" id="KW-0732">Signal</keyword>
<dbReference type="OrthoDB" id="2187496at2759"/>
<sequence length="920" mass="103244">MLRVICITFMFAIFGSVFGQNQYNRISVKVPVPIPMNEQGFPLSNAIRCHITANLHNGSTWSECDETAWGLTRNCPNDRGEALCVSSVDMVKHTIAKGCMTRDALGVLELISPSQADVCRVSKKYPTQLYCTCAEDNCNSEMLLMERQCYHCRDCGMEQERSIVFGKLTTQKEDKLTDTVKRLMNSQKWDAFIKAPGCNRQIEYVDKRHCLLSTIPDEILRYPRSLEELLLDANKIRDLPKGLFRLAKLRRLSLSDNEIQRIPSDILNFVNLVELDMSRNDIPDIPDQIKHLTSLQVADFSSNPIQKLPSGFVQLKSLTTLGLNDMSLTYLPPDFGNLSNLESLELRENLLRTLPESLSQLTRLQRLDIGDNEIDELPVAIGDLPSLQELWLDHNQLTTLPKSIGNLKKLMCLDVSENHLDELPEEISGLVALTDLHLSRNYLERLPDGIGALSKLTIFKVDQNHLLRLNPAIGKCASLQEIVLTENRLVDLPRSLGNCVEMTNLNVDRNALSAVPSEIGRLTKLGVLSMRDNRLEALPAEIGDCVSLAVLDVSGNRLKNLPITLTKLSLKAIWLSENQSQSLLKFQAEVDEETGEQVLTCYMLPQLFHGDETICSGRLYRANGEVCVTDNGIVSFDSEPTRRSSSFDNSKHVSSDDDDAEKSPVQREVSRSSVVKFDAEDNENDKETHFVRHNTPHPRELKTKAAKLLAKKGEMVKAVNAKDRPRDEDVVVEEEEEGGVEQEGEEDDVGQRRVVADGLLTSENREIYELEGNETALLDESLPAFEAVPAHREEVDSRVSVDAPTEETKEVPVDSELSFDSAASSYAERHVGFALEGREEDEEDDDAECYDDDGKRPQRLHRRDTPHHLKNKRINLNKVDEEKAADLIAQAPTRLSSEVWNTAIGSEGDEKNNFHARSVV</sequence>
<evidence type="ECO:0000256" key="1">
    <source>
        <dbReference type="ARBA" id="ARBA00022614"/>
    </source>
</evidence>
<feature type="compositionally biased region" description="Basic and acidic residues" evidence="3">
    <location>
        <begin position="789"/>
        <end position="799"/>
    </location>
</feature>
<name>A0A7R9G9S8_9CRUS</name>
<feature type="compositionally biased region" description="Acidic residues" evidence="3">
    <location>
        <begin position="838"/>
        <end position="851"/>
    </location>
</feature>
<dbReference type="Pfam" id="PF13855">
    <property type="entry name" value="LRR_8"/>
    <property type="match status" value="1"/>
</dbReference>
<dbReference type="FunFam" id="3.80.10.10:FF:000118">
    <property type="entry name" value="Leucine rich repeat containing 7"/>
    <property type="match status" value="1"/>
</dbReference>
<dbReference type="GO" id="GO:0005912">
    <property type="term" value="C:adherens junction"/>
    <property type="evidence" value="ECO:0007669"/>
    <property type="project" value="TreeGrafter"/>
</dbReference>